<evidence type="ECO:0000313" key="2">
    <source>
        <dbReference type="Proteomes" id="UP001526201"/>
    </source>
</evidence>
<proteinExistence type="predicted"/>
<organism evidence="1 2">
    <name type="scientific">Mycolicibacterium komossense</name>
    <dbReference type="NCBI Taxonomy" id="1779"/>
    <lineage>
        <taxon>Bacteria</taxon>
        <taxon>Bacillati</taxon>
        <taxon>Actinomycetota</taxon>
        <taxon>Actinomycetes</taxon>
        <taxon>Mycobacteriales</taxon>
        <taxon>Mycobacteriaceae</taxon>
        <taxon>Mycolicibacterium</taxon>
    </lineage>
</organism>
<reference evidence="1 2" key="1">
    <citation type="journal article" date="2022" name="BMC Genomics">
        <title>Comparative genome analysis of mycobacteria focusing on tRNA and non-coding RNA.</title>
        <authorList>
            <person name="Behra P.R.K."/>
            <person name="Pettersson B.M.F."/>
            <person name="Ramesh M."/>
            <person name="Das S."/>
            <person name="Dasgupta S."/>
            <person name="Kirsebom L.A."/>
        </authorList>
    </citation>
    <scope>NUCLEOTIDE SEQUENCE [LARGE SCALE GENOMIC DNA]</scope>
    <source>
        <strain evidence="1 2">DSM 44078</strain>
    </source>
</reference>
<dbReference type="EMBL" id="JACKTY010000012">
    <property type="protein sequence ID" value="MCV7224812.1"/>
    <property type="molecule type" value="Genomic_DNA"/>
</dbReference>
<comment type="caution">
    <text evidence="1">The sequence shown here is derived from an EMBL/GenBank/DDBJ whole genome shotgun (WGS) entry which is preliminary data.</text>
</comment>
<protein>
    <submittedName>
        <fullName evidence="1">Uncharacterized protein</fullName>
    </submittedName>
</protein>
<keyword evidence="2" id="KW-1185">Reference proteome</keyword>
<dbReference type="Proteomes" id="UP001526201">
    <property type="component" value="Unassembled WGS sequence"/>
</dbReference>
<name>A0ABT3C5R8_9MYCO</name>
<accession>A0ABT3C5R8</accession>
<sequence length="108" mass="11891">MTDLGPFEWMRHVMGDEEAEEVYAELCSGGSPGARATAAAASYLAREYWADFFSIADRPSLAACARLFDHYPWLNPELAERAIQGLRGRTTISPLDIVEAAQLLDDSP</sequence>
<evidence type="ECO:0000313" key="1">
    <source>
        <dbReference type="EMBL" id="MCV7224812.1"/>
    </source>
</evidence>
<dbReference type="RefSeq" id="WP_264065565.1">
    <property type="nucleotide sequence ID" value="NZ_JACKTY010000012.1"/>
</dbReference>
<gene>
    <name evidence="1" type="ORF">H7J73_01990</name>
</gene>